<dbReference type="KEGG" id="pgu:PGUG_01371"/>
<feature type="compositionally biased region" description="Basic residues" evidence="8">
    <location>
        <begin position="128"/>
        <end position="142"/>
    </location>
</feature>
<dbReference type="PROSITE" id="PS50089">
    <property type="entry name" value="ZF_RING_2"/>
    <property type="match status" value="1"/>
</dbReference>
<feature type="region of interest" description="Disordered" evidence="8">
    <location>
        <begin position="22"/>
        <end position="83"/>
    </location>
</feature>
<keyword evidence="2" id="KW-0963">Cytoplasm</keyword>
<dbReference type="GO" id="GO:0000976">
    <property type="term" value="F:transcription cis-regulatory region binding"/>
    <property type="evidence" value="ECO:0007669"/>
    <property type="project" value="TreeGrafter"/>
</dbReference>
<dbReference type="AlphaFoldDB" id="A5DDM0"/>
<dbReference type="GO" id="GO:0005737">
    <property type="term" value="C:cytoplasm"/>
    <property type="evidence" value="ECO:0007669"/>
    <property type="project" value="UniProtKB-SubCell"/>
</dbReference>
<feature type="compositionally biased region" description="Basic and acidic residues" evidence="8">
    <location>
        <begin position="588"/>
        <end position="609"/>
    </location>
</feature>
<dbReference type="Gene3D" id="3.30.40.10">
    <property type="entry name" value="Zinc/RING finger domain, C3HC4 (zinc finger)"/>
    <property type="match status" value="1"/>
</dbReference>
<organism evidence="10 11">
    <name type="scientific">Meyerozyma guilliermondii (strain ATCC 6260 / CBS 566 / DSM 6381 / JCM 1539 / NBRC 10279 / NRRL Y-324)</name>
    <name type="common">Yeast</name>
    <name type="synonym">Candida guilliermondii</name>
    <dbReference type="NCBI Taxonomy" id="294746"/>
    <lineage>
        <taxon>Eukaryota</taxon>
        <taxon>Fungi</taxon>
        <taxon>Dikarya</taxon>
        <taxon>Ascomycota</taxon>
        <taxon>Saccharomycotina</taxon>
        <taxon>Pichiomycetes</taxon>
        <taxon>Debaryomycetaceae</taxon>
        <taxon>Meyerozyma</taxon>
    </lineage>
</organism>
<evidence type="ECO:0000259" key="9">
    <source>
        <dbReference type="PROSITE" id="PS50089"/>
    </source>
</evidence>
<keyword evidence="5" id="KW-0862">Zinc</keyword>
<evidence type="ECO:0000256" key="2">
    <source>
        <dbReference type="ARBA" id="ARBA00022490"/>
    </source>
</evidence>
<reference evidence="10 11" key="1">
    <citation type="journal article" date="2009" name="Nature">
        <title>Evolution of pathogenicity and sexual reproduction in eight Candida genomes.</title>
        <authorList>
            <person name="Butler G."/>
            <person name="Rasmussen M.D."/>
            <person name="Lin M.F."/>
            <person name="Santos M.A."/>
            <person name="Sakthikumar S."/>
            <person name="Munro C.A."/>
            <person name="Rheinbay E."/>
            <person name="Grabherr M."/>
            <person name="Forche A."/>
            <person name="Reedy J.L."/>
            <person name="Agrafioti I."/>
            <person name="Arnaud M.B."/>
            <person name="Bates S."/>
            <person name="Brown A.J."/>
            <person name="Brunke S."/>
            <person name="Costanzo M.C."/>
            <person name="Fitzpatrick D.A."/>
            <person name="de Groot P.W."/>
            <person name="Harris D."/>
            <person name="Hoyer L.L."/>
            <person name="Hube B."/>
            <person name="Klis F.M."/>
            <person name="Kodira C."/>
            <person name="Lennard N."/>
            <person name="Logue M.E."/>
            <person name="Martin R."/>
            <person name="Neiman A.M."/>
            <person name="Nikolaou E."/>
            <person name="Quail M.A."/>
            <person name="Quinn J."/>
            <person name="Santos M.C."/>
            <person name="Schmitzberger F.F."/>
            <person name="Sherlock G."/>
            <person name="Shah P."/>
            <person name="Silverstein K.A."/>
            <person name="Skrzypek M.S."/>
            <person name="Soll D."/>
            <person name="Staggs R."/>
            <person name="Stansfield I."/>
            <person name="Stumpf M.P."/>
            <person name="Sudbery P.E."/>
            <person name="Srikantha T."/>
            <person name="Zeng Q."/>
            <person name="Berman J."/>
            <person name="Berriman M."/>
            <person name="Heitman J."/>
            <person name="Gow N.A."/>
            <person name="Lorenz M.C."/>
            <person name="Birren B.W."/>
            <person name="Kellis M."/>
            <person name="Cuomo C.A."/>
        </authorList>
    </citation>
    <scope>NUCLEOTIDE SEQUENCE [LARGE SCALE GENOMIC DNA]</scope>
    <source>
        <strain evidence="11">ATCC 6260 / CBS 566 / DSM 6381 / JCM 1539 / NBRC 10279 / NRRL Y-324</strain>
    </source>
</reference>
<evidence type="ECO:0000256" key="5">
    <source>
        <dbReference type="ARBA" id="ARBA00022833"/>
    </source>
</evidence>
<dbReference type="Proteomes" id="UP000001997">
    <property type="component" value="Unassembled WGS sequence"/>
</dbReference>
<dbReference type="InterPro" id="IPR039739">
    <property type="entry name" value="MAG2/RNF10"/>
</dbReference>
<keyword evidence="11" id="KW-1185">Reference proteome</keyword>
<dbReference type="HOGENOM" id="CLU_011811_0_0_1"/>
<dbReference type="SMART" id="SM00184">
    <property type="entry name" value="RING"/>
    <property type="match status" value="1"/>
</dbReference>
<feature type="region of interest" description="Disordered" evidence="8">
    <location>
        <begin position="588"/>
        <end position="625"/>
    </location>
</feature>
<dbReference type="SUPFAM" id="SSF57850">
    <property type="entry name" value="RING/U-box"/>
    <property type="match status" value="1"/>
</dbReference>
<dbReference type="eggNOG" id="KOG2164">
    <property type="taxonomic scope" value="Eukaryota"/>
</dbReference>
<evidence type="ECO:0000256" key="7">
    <source>
        <dbReference type="SAM" id="Coils"/>
    </source>
</evidence>
<dbReference type="InterPro" id="IPR017907">
    <property type="entry name" value="Znf_RING_CS"/>
</dbReference>
<feature type="coiled-coil region" evidence="7">
    <location>
        <begin position="489"/>
        <end position="517"/>
    </location>
</feature>
<proteinExistence type="predicted"/>
<dbReference type="Pfam" id="PF13445">
    <property type="entry name" value="zf-RING_UBOX"/>
    <property type="match status" value="1"/>
</dbReference>
<dbReference type="InterPro" id="IPR027370">
    <property type="entry name" value="Znf-RING_euk"/>
</dbReference>
<dbReference type="PROSITE" id="PS00518">
    <property type="entry name" value="ZF_RING_1"/>
    <property type="match status" value="1"/>
</dbReference>
<dbReference type="VEuPathDB" id="FungiDB:PGUG_01371"/>
<evidence type="ECO:0000256" key="1">
    <source>
        <dbReference type="ARBA" id="ARBA00004496"/>
    </source>
</evidence>
<dbReference type="EMBL" id="CH408156">
    <property type="protein sequence ID" value="EDK37273.2"/>
    <property type="molecule type" value="Genomic_DNA"/>
</dbReference>
<dbReference type="RefSeq" id="XP_001485700.2">
    <property type="nucleotide sequence ID" value="XM_001485650.1"/>
</dbReference>
<accession>A5DDM0</accession>
<evidence type="ECO:0000256" key="6">
    <source>
        <dbReference type="PROSITE-ProRule" id="PRU00175"/>
    </source>
</evidence>
<dbReference type="OMA" id="PRWKKCP"/>
<keyword evidence="4 6" id="KW-0863">Zinc-finger</keyword>
<keyword evidence="7" id="KW-0175">Coiled coil</keyword>
<protein>
    <recommendedName>
        <fullName evidence="9">RING-type domain-containing protein</fullName>
    </recommendedName>
</protein>
<dbReference type="InterPro" id="IPR013083">
    <property type="entry name" value="Znf_RING/FYVE/PHD"/>
</dbReference>
<evidence type="ECO:0000313" key="10">
    <source>
        <dbReference type="EMBL" id="EDK37273.2"/>
    </source>
</evidence>
<comment type="subcellular location">
    <subcellularLocation>
        <location evidence="1">Cytoplasm</location>
    </subcellularLocation>
</comment>
<dbReference type="STRING" id="294746.A5DDM0"/>
<name>A5DDM0_PICGU</name>
<evidence type="ECO:0000256" key="8">
    <source>
        <dbReference type="SAM" id="MobiDB-lite"/>
    </source>
</evidence>
<dbReference type="GeneID" id="5128251"/>
<feature type="region of interest" description="Disordered" evidence="8">
    <location>
        <begin position="554"/>
        <end position="573"/>
    </location>
</feature>
<keyword evidence="3" id="KW-0479">Metal-binding</keyword>
<dbReference type="FunCoup" id="A5DDM0">
    <property type="interactions" value="598"/>
</dbReference>
<dbReference type="InterPro" id="IPR001841">
    <property type="entry name" value="Znf_RING"/>
</dbReference>
<gene>
    <name evidence="10" type="ORF">PGUG_01371</name>
</gene>
<dbReference type="InParanoid" id="A5DDM0"/>
<dbReference type="PANTHER" id="PTHR12983">
    <property type="entry name" value="RING FINGER 10 FAMILY MEMBER"/>
    <property type="match status" value="1"/>
</dbReference>
<feature type="region of interest" description="Disordered" evidence="8">
    <location>
        <begin position="124"/>
        <end position="146"/>
    </location>
</feature>
<dbReference type="GO" id="GO:0045944">
    <property type="term" value="P:positive regulation of transcription by RNA polymerase II"/>
    <property type="evidence" value="ECO:0007669"/>
    <property type="project" value="TreeGrafter"/>
</dbReference>
<evidence type="ECO:0000256" key="3">
    <source>
        <dbReference type="ARBA" id="ARBA00022723"/>
    </source>
</evidence>
<feature type="domain" description="RING-type" evidence="9">
    <location>
        <begin position="194"/>
        <end position="250"/>
    </location>
</feature>
<dbReference type="PANTHER" id="PTHR12983:SF9">
    <property type="entry name" value="E3 UBIQUITIN-PROTEIN LIGASE RNF10"/>
    <property type="match status" value="1"/>
</dbReference>
<sequence length="625" mass="71455">MRTGAPTSAAGPHEFLACNRFDVPSTMSGNTTELNRGLENGNLTDAGGAGSKASALDSRNRKKKGPKSNKTTAAKPPKRDIFNDNISDLEQQLRNGKRVNGSSKKNQISINHLLDFSSYRDSEEYHMNRSRKHTKKERRPSRSHQSLRGMAFVNVNYKFVVDCNGNYASQQIDPNIPFALEDIFQIIAHRGNQCPICLTDELVAPRMLTACGHILCLRCLLRLLESELPQAQKRQGAAVVEKYRECPLCSSIIRKKEVKPVRISSVDERFEIPQVNQETVLTLMYRPHASLVALPVSMEELRPLVEPFPWINSDHEFDSYSRVFRGGSEYLEEMFAAERAQITALQEEERTAYGEDIFTQRALDDIDAQLEAWKTFRKDKAPVVPEKKTIEVDPEPFRYYQTGFHSNTIYVLSPLDMKVLRTSYGNYSAMPTSIVAPIETIRYDELSPETALTKFKYLSHLPIGTTIGFMECNWRGSPYVNSEAWTMFKNDLTKRSQSTARKLRKEEQDRIRALNEEELRTRAFYERENGTNSDEMVSQFKALDVAYTDLPVLTSESMGDSEESDSEYRSTPWGTKIRKSELEAAMEEHESWEASEMIRRAREDMNKENGKKKKKKRILLSSNAW</sequence>
<dbReference type="GO" id="GO:0008270">
    <property type="term" value="F:zinc ion binding"/>
    <property type="evidence" value="ECO:0007669"/>
    <property type="project" value="UniProtKB-KW"/>
</dbReference>
<dbReference type="OrthoDB" id="302966at2759"/>
<evidence type="ECO:0000256" key="4">
    <source>
        <dbReference type="ARBA" id="ARBA00022771"/>
    </source>
</evidence>
<feature type="compositionally biased region" description="Polar residues" evidence="8">
    <location>
        <begin position="25"/>
        <end position="34"/>
    </location>
</feature>
<evidence type="ECO:0000313" key="11">
    <source>
        <dbReference type="Proteomes" id="UP000001997"/>
    </source>
</evidence>